<dbReference type="EMBL" id="FUYA01000007">
    <property type="protein sequence ID" value="SKA76544.1"/>
    <property type="molecule type" value="Genomic_DNA"/>
</dbReference>
<dbReference type="CDD" id="cd17546">
    <property type="entry name" value="REC_hyHK_CKI1_RcsC-like"/>
    <property type="match status" value="1"/>
</dbReference>
<evidence type="ECO:0000313" key="5">
    <source>
        <dbReference type="Proteomes" id="UP000189733"/>
    </source>
</evidence>
<proteinExistence type="predicted"/>
<dbReference type="PANTHER" id="PTHR43719:SF28">
    <property type="entry name" value="PEROXIDE STRESS-ACTIVATED HISTIDINE KINASE MAK1-RELATED"/>
    <property type="match status" value="1"/>
</dbReference>
<sequence length="124" mass="13748">MHVLLVEDECITRECARLSLQDHGYTVTAVPNGHEAVELAKKSPWNIDVVFMDLQMPIMDGREAAKQLKNIPAAQDTPIVAVSACDTCDSQNCTQNGFAYCLAKPYNVLDLLRKLKEVFPSTHS</sequence>
<evidence type="ECO:0000313" key="4">
    <source>
        <dbReference type="EMBL" id="SKA76544.1"/>
    </source>
</evidence>
<feature type="domain" description="Response regulatory" evidence="3">
    <location>
        <begin position="2"/>
        <end position="119"/>
    </location>
</feature>
<dbReference type="SMART" id="SM00448">
    <property type="entry name" value="REC"/>
    <property type="match status" value="1"/>
</dbReference>
<dbReference type="GO" id="GO:0000160">
    <property type="term" value="P:phosphorelay signal transduction system"/>
    <property type="evidence" value="ECO:0007669"/>
    <property type="project" value="InterPro"/>
</dbReference>
<name>A0A1T4WGT1_9BACT</name>
<accession>A0A1T4WGT1</accession>
<dbReference type="STRING" id="1121442.SAMN02745702_02256"/>
<dbReference type="Proteomes" id="UP000189733">
    <property type="component" value="Unassembled WGS sequence"/>
</dbReference>
<dbReference type="InterPro" id="IPR001789">
    <property type="entry name" value="Sig_transdc_resp-reg_receiver"/>
</dbReference>
<dbReference type="PANTHER" id="PTHR43719">
    <property type="entry name" value="TWO-COMPONENT HISTIDINE KINASE"/>
    <property type="match status" value="1"/>
</dbReference>
<dbReference type="Pfam" id="PF00072">
    <property type="entry name" value="Response_reg"/>
    <property type="match status" value="1"/>
</dbReference>
<dbReference type="OrthoDB" id="9816343at2"/>
<reference evidence="4 5" key="1">
    <citation type="submission" date="2017-02" db="EMBL/GenBank/DDBJ databases">
        <authorList>
            <person name="Peterson S.W."/>
        </authorList>
    </citation>
    <scope>NUCLEOTIDE SEQUENCE [LARGE SCALE GENOMIC DNA]</scope>
    <source>
        <strain evidence="4 5">DSM 18034</strain>
    </source>
</reference>
<evidence type="ECO:0000256" key="1">
    <source>
        <dbReference type="ARBA" id="ARBA00022553"/>
    </source>
</evidence>
<dbReference type="SUPFAM" id="SSF52172">
    <property type="entry name" value="CheY-like"/>
    <property type="match status" value="1"/>
</dbReference>
<dbReference type="Gene3D" id="3.40.50.2300">
    <property type="match status" value="1"/>
</dbReference>
<dbReference type="AlphaFoldDB" id="A0A1T4WGT1"/>
<dbReference type="PROSITE" id="PS50110">
    <property type="entry name" value="RESPONSE_REGULATORY"/>
    <property type="match status" value="1"/>
</dbReference>
<dbReference type="InterPro" id="IPR011006">
    <property type="entry name" value="CheY-like_superfamily"/>
</dbReference>
<organism evidence="4 5">
    <name type="scientific">Desulfobaculum bizertense DSM 18034</name>
    <dbReference type="NCBI Taxonomy" id="1121442"/>
    <lineage>
        <taxon>Bacteria</taxon>
        <taxon>Pseudomonadati</taxon>
        <taxon>Thermodesulfobacteriota</taxon>
        <taxon>Desulfovibrionia</taxon>
        <taxon>Desulfovibrionales</taxon>
        <taxon>Desulfovibrionaceae</taxon>
        <taxon>Desulfobaculum</taxon>
    </lineage>
</organism>
<dbReference type="InterPro" id="IPR050956">
    <property type="entry name" value="2C_system_His_kinase"/>
</dbReference>
<gene>
    <name evidence="4" type="ORF">SAMN02745702_02256</name>
</gene>
<feature type="modified residue" description="4-aspartylphosphate" evidence="2">
    <location>
        <position position="53"/>
    </location>
</feature>
<protein>
    <submittedName>
        <fullName evidence="4">Response regulator receiver domain-containing protein</fullName>
    </submittedName>
</protein>
<dbReference type="RefSeq" id="WP_078685534.1">
    <property type="nucleotide sequence ID" value="NZ_FUYA01000007.1"/>
</dbReference>
<evidence type="ECO:0000259" key="3">
    <source>
        <dbReference type="PROSITE" id="PS50110"/>
    </source>
</evidence>
<keyword evidence="5" id="KW-1185">Reference proteome</keyword>
<keyword evidence="1 2" id="KW-0597">Phosphoprotein</keyword>
<evidence type="ECO:0000256" key="2">
    <source>
        <dbReference type="PROSITE-ProRule" id="PRU00169"/>
    </source>
</evidence>